<reference evidence="1" key="1">
    <citation type="submission" date="2020-05" db="EMBL/GenBank/DDBJ databases">
        <authorList>
            <person name="Chiriac C."/>
            <person name="Salcher M."/>
            <person name="Ghai R."/>
            <person name="Kavagutti S V."/>
        </authorList>
    </citation>
    <scope>NUCLEOTIDE SEQUENCE</scope>
</reference>
<organism evidence="1">
    <name type="scientific">freshwater metagenome</name>
    <dbReference type="NCBI Taxonomy" id="449393"/>
    <lineage>
        <taxon>unclassified sequences</taxon>
        <taxon>metagenomes</taxon>
        <taxon>ecological metagenomes</taxon>
    </lineage>
</organism>
<dbReference type="EMBL" id="CAEZXS010000151">
    <property type="protein sequence ID" value="CAB4706541.1"/>
    <property type="molecule type" value="Genomic_DNA"/>
</dbReference>
<proteinExistence type="predicted"/>
<protein>
    <submittedName>
        <fullName evidence="1">Unannotated protein</fullName>
    </submittedName>
</protein>
<evidence type="ECO:0000313" key="1">
    <source>
        <dbReference type="EMBL" id="CAB4706541.1"/>
    </source>
</evidence>
<gene>
    <name evidence="1" type="ORF">UFOPK2582_01201</name>
</gene>
<name>A0A6J6Q440_9ZZZZ</name>
<accession>A0A6J6Q440</accession>
<dbReference type="AlphaFoldDB" id="A0A6J6Q440"/>
<sequence>MSAQQPGMMPKPLQFAQLPADLDLDSPHISGAVPSRLHARQLDAARVLDQRAAREEQSETPSYRASALRTRTLFNADHHLTLLASINN</sequence>